<dbReference type="PANTHER" id="PTHR37792">
    <property type="entry name" value="RIBONUCLEASE MRP PROTEIN SUBUNIT RMP1"/>
    <property type="match status" value="1"/>
</dbReference>
<dbReference type="PANTHER" id="PTHR37792:SF1">
    <property type="entry name" value="RIBONUCLEASE MRP PROTEIN SUBUNIT RMP1"/>
    <property type="match status" value="1"/>
</dbReference>
<proteinExistence type="predicted"/>
<dbReference type="OrthoDB" id="5414547at2759"/>
<dbReference type="GO" id="GO:0000172">
    <property type="term" value="C:ribonuclease MRP complex"/>
    <property type="evidence" value="ECO:0007669"/>
    <property type="project" value="InterPro"/>
</dbReference>
<accession>A0A6A6JB11</accession>
<keyword evidence="4" id="KW-1185">Reference proteome</keyword>
<dbReference type="GeneID" id="54549128"/>
<keyword evidence="1" id="KW-0812">Transmembrane</keyword>
<organism evidence="3 4">
    <name type="scientific">Westerdykella ornata</name>
    <dbReference type="NCBI Taxonomy" id="318751"/>
    <lineage>
        <taxon>Eukaryota</taxon>
        <taxon>Fungi</taxon>
        <taxon>Dikarya</taxon>
        <taxon>Ascomycota</taxon>
        <taxon>Pezizomycotina</taxon>
        <taxon>Dothideomycetes</taxon>
        <taxon>Pleosporomycetidae</taxon>
        <taxon>Pleosporales</taxon>
        <taxon>Sporormiaceae</taxon>
        <taxon>Westerdykella</taxon>
    </lineage>
</organism>
<evidence type="ECO:0000259" key="2">
    <source>
        <dbReference type="Pfam" id="PF20945"/>
    </source>
</evidence>
<feature type="transmembrane region" description="Helical" evidence="1">
    <location>
        <begin position="105"/>
        <end position="128"/>
    </location>
</feature>
<name>A0A6A6JB11_WESOR</name>
<gene>
    <name evidence="3" type="ORF">EI97DRAFT_384130</name>
</gene>
<dbReference type="RefSeq" id="XP_033650707.1">
    <property type="nucleotide sequence ID" value="XM_033795953.1"/>
</dbReference>
<dbReference type="GO" id="GO:0042134">
    <property type="term" value="F:rRNA primary transcript binding"/>
    <property type="evidence" value="ECO:0007669"/>
    <property type="project" value="InterPro"/>
</dbReference>
<evidence type="ECO:0000256" key="1">
    <source>
        <dbReference type="SAM" id="Phobius"/>
    </source>
</evidence>
<dbReference type="EMBL" id="ML986512">
    <property type="protein sequence ID" value="KAF2273168.1"/>
    <property type="molecule type" value="Genomic_DNA"/>
</dbReference>
<protein>
    <recommendedName>
        <fullName evidence="2">RNase MRP protein 1 RNA binding domain-containing protein</fullName>
    </recommendedName>
</protein>
<keyword evidence="1" id="KW-1133">Transmembrane helix</keyword>
<dbReference type="CDD" id="cd22573">
    <property type="entry name" value="RMP1_RBD"/>
    <property type="match status" value="1"/>
</dbReference>
<feature type="domain" description="RNase MRP protein 1 RNA binding" evidence="2">
    <location>
        <begin position="38"/>
        <end position="131"/>
    </location>
</feature>
<sequence length="185" mass="20813">MATINKPTSPIPVPKMTAEALLSASAKDTESLTEIHSLLNNLFARNRNQHRRNHWFKSLQQFRKQLGLLLQDLENASGTKKKKKAAEERIASRLQYWDEHCIHQWYLHFTQLVAVGPFAMLGLVLMACTARTCRITGITALYEEIGSADMKMAMAMVEEGVVEEELGSLLGGGEEDEGVVVERWE</sequence>
<dbReference type="GO" id="GO:0000466">
    <property type="term" value="P:maturation of 5.8S rRNA from tricistronic rRNA transcript (SSU-rRNA, 5.8S rRNA, LSU-rRNA)"/>
    <property type="evidence" value="ECO:0007669"/>
    <property type="project" value="TreeGrafter"/>
</dbReference>
<reference evidence="3" key="1">
    <citation type="journal article" date="2020" name="Stud. Mycol.">
        <title>101 Dothideomycetes genomes: a test case for predicting lifestyles and emergence of pathogens.</title>
        <authorList>
            <person name="Haridas S."/>
            <person name="Albert R."/>
            <person name="Binder M."/>
            <person name="Bloem J."/>
            <person name="Labutti K."/>
            <person name="Salamov A."/>
            <person name="Andreopoulos B."/>
            <person name="Baker S."/>
            <person name="Barry K."/>
            <person name="Bills G."/>
            <person name="Bluhm B."/>
            <person name="Cannon C."/>
            <person name="Castanera R."/>
            <person name="Culley D."/>
            <person name="Daum C."/>
            <person name="Ezra D."/>
            <person name="Gonzalez J."/>
            <person name="Henrissat B."/>
            <person name="Kuo A."/>
            <person name="Liang C."/>
            <person name="Lipzen A."/>
            <person name="Lutzoni F."/>
            <person name="Magnuson J."/>
            <person name="Mondo S."/>
            <person name="Nolan M."/>
            <person name="Ohm R."/>
            <person name="Pangilinan J."/>
            <person name="Park H.-J."/>
            <person name="Ramirez L."/>
            <person name="Alfaro M."/>
            <person name="Sun H."/>
            <person name="Tritt A."/>
            <person name="Yoshinaga Y."/>
            <person name="Zwiers L.-H."/>
            <person name="Turgeon B."/>
            <person name="Goodwin S."/>
            <person name="Spatafora J."/>
            <person name="Crous P."/>
            <person name="Grigoriev I."/>
        </authorList>
    </citation>
    <scope>NUCLEOTIDE SEQUENCE</scope>
    <source>
        <strain evidence="3">CBS 379.55</strain>
    </source>
</reference>
<evidence type="ECO:0000313" key="4">
    <source>
        <dbReference type="Proteomes" id="UP000800097"/>
    </source>
</evidence>
<dbReference type="Proteomes" id="UP000800097">
    <property type="component" value="Unassembled WGS sequence"/>
</dbReference>
<dbReference type="GO" id="GO:0000294">
    <property type="term" value="P:nuclear-transcribed mRNA catabolic process, RNase MRP-dependent"/>
    <property type="evidence" value="ECO:0007669"/>
    <property type="project" value="TreeGrafter"/>
</dbReference>
<dbReference type="InterPro" id="IPR047205">
    <property type="entry name" value="RMP1"/>
</dbReference>
<dbReference type="InterPro" id="IPR047204">
    <property type="entry name" value="RMP1_RBD"/>
</dbReference>
<keyword evidence="1" id="KW-0472">Membrane</keyword>
<dbReference type="Pfam" id="PF20945">
    <property type="entry name" value="RMP1"/>
    <property type="match status" value="1"/>
</dbReference>
<dbReference type="AlphaFoldDB" id="A0A6A6JB11"/>
<evidence type="ECO:0000313" key="3">
    <source>
        <dbReference type="EMBL" id="KAF2273168.1"/>
    </source>
</evidence>